<reference evidence="1" key="1">
    <citation type="submission" date="2022-06" db="EMBL/GenBank/DDBJ databases">
        <title>Genome Sequence of Candolleomyces eurysporus.</title>
        <authorList>
            <person name="Buettner E."/>
        </authorList>
    </citation>
    <scope>NUCLEOTIDE SEQUENCE</scope>
    <source>
        <strain evidence="1">VTCC 930004</strain>
    </source>
</reference>
<organism evidence="1 2">
    <name type="scientific">Candolleomyces eurysporus</name>
    <dbReference type="NCBI Taxonomy" id="2828524"/>
    <lineage>
        <taxon>Eukaryota</taxon>
        <taxon>Fungi</taxon>
        <taxon>Dikarya</taxon>
        <taxon>Basidiomycota</taxon>
        <taxon>Agaricomycotina</taxon>
        <taxon>Agaricomycetes</taxon>
        <taxon>Agaricomycetidae</taxon>
        <taxon>Agaricales</taxon>
        <taxon>Agaricineae</taxon>
        <taxon>Psathyrellaceae</taxon>
        <taxon>Candolleomyces</taxon>
    </lineage>
</organism>
<protein>
    <submittedName>
        <fullName evidence="1">Uncharacterized protein</fullName>
    </submittedName>
</protein>
<dbReference type="Proteomes" id="UP001140091">
    <property type="component" value="Unassembled WGS sequence"/>
</dbReference>
<comment type="caution">
    <text evidence="1">The sequence shown here is derived from an EMBL/GenBank/DDBJ whole genome shotgun (WGS) entry which is preliminary data.</text>
</comment>
<name>A0A9W8IS24_9AGAR</name>
<feature type="non-terminal residue" evidence="1">
    <location>
        <position position="326"/>
    </location>
</feature>
<sequence>MPGSYDRVKLRIPSLQPPFTFNKDASSQDVQKRYQELLQLGLNALNQPETLLDRTMTRAERIAYKPELNLLDTLLTEVYQFTTTEGEVAFSIKPRIYKQLRERLKKAEDNIFKHNPSLDPNELPHLPAWGPYNRDLQYWNPVDFEIVGVNYRLQVENFLIALADKLYSEGNDHNTKDKAYGITPPRHDFSSFLPPQDLALKPFLWGLLLTAILSFLPMNQIVVQTSLDNSVLLPHLLCNLLNTVLQPQLQEEGTNQTTLTTKMEGDQAEILVCQIEEGETGEEPVENTPKRLQQQCKALPNPASTLSLELISYLRGAGTQTILEGG</sequence>
<evidence type="ECO:0000313" key="2">
    <source>
        <dbReference type="Proteomes" id="UP001140091"/>
    </source>
</evidence>
<dbReference type="AlphaFoldDB" id="A0A9W8IS24"/>
<keyword evidence="2" id="KW-1185">Reference proteome</keyword>
<accession>A0A9W8IS24</accession>
<gene>
    <name evidence="1" type="ORF">H1R20_g14807</name>
</gene>
<dbReference type="OrthoDB" id="3047632at2759"/>
<evidence type="ECO:0000313" key="1">
    <source>
        <dbReference type="EMBL" id="KAJ2922286.1"/>
    </source>
</evidence>
<proteinExistence type="predicted"/>
<dbReference type="EMBL" id="JANBPK010001500">
    <property type="protein sequence ID" value="KAJ2922286.1"/>
    <property type="molecule type" value="Genomic_DNA"/>
</dbReference>